<name>A0ABQ5IRL0_9ASTR</name>
<feature type="domain" description="Reverse transcriptase/retrotransposon-derived protein RNase H-like" evidence="11">
    <location>
        <begin position="505"/>
        <end position="578"/>
    </location>
</feature>
<evidence type="ECO:0000259" key="11">
    <source>
        <dbReference type="Pfam" id="PF17919"/>
    </source>
</evidence>
<dbReference type="Gene3D" id="1.10.340.70">
    <property type="match status" value="1"/>
</dbReference>
<evidence type="ECO:0000256" key="1">
    <source>
        <dbReference type="ARBA" id="ARBA00022679"/>
    </source>
</evidence>
<keyword evidence="4" id="KW-0255">Endonuclease</keyword>
<dbReference type="InterPro" id="IPR041577">
    <property type="entry name" value="RT_RNaseH_2"/>
</dbReference>
<keyword evidence="1" id="KW-0808">Transferase</keyword>
<gene>
    <name evidence="13" type="ORF">Tco_1112256</name>
</gene>
<dbReference type="CDD" id="cd00303">
    <property type="entry name" value="retropepsin_like"/>
    <property type="match status" value="1"/>
</dbReference>
<dbReference type="Pfam" id="PF00078">
    <property type="entry name" value="RVT_1"/>
    <property type="match status" value="1"/>
</dbReference>
<evidence type="ECO:0000259" key="12">
    <source>
        <dbReference type="Pfam" id="PF17921"/>
    </source>
</evidence>
<dbReference type="InterPro" id="IPR021109">
    <property type="entry name" value="Peptidase_aspartic_dom_sf"/>
</dbReference>
<evidence type="ECO:0000313" key="14">
    <source>
        <dbReference type="Proteomes" id="UP001151760"/>
    </source>
</evidence>
<evidence type="ECO:0000313" key="13">
    <source>
        <dbReference type="EMBL" id="GJU01918.1"/>
    </source>
</evidence>
<keyword evidence="13" id="KW-0695">RNA-directed DNA polymerase</keyword>
<keyword evidence="3" id="KW-0540">Nuclease</keyword>
<dbReference type="Pfam" id="PF17919">
    <property type="entry name" value="RT_RNaseH_2"/>
    <property type="match status" value="1"/>
</dbReference>
<evidence type="ECO:0000256" key="2">
    <source>
        <dbReference type="ARBA" id="ARBA00022695"/>
    </source>
</evidence>
<dbReference type="PANTHER" id="PTHR37984">
    <property type="entry name" value="PROTEIN CBG26694"/>
    <property type="match status" value="1"/>
</dbReference>
<evidence type="ECO:0000256" key="7">
    <source>
        <dbReference type="ARBA" id="ARBA00022908"/>
    </source>
</evidence>
<protein>
    <submittedName>
        <fullName evidence="13">Reverse transcriptase domain-containing protein</fullName>
    </submittedName>
</protein>
<keyword evidence="5" id="KW-0460">Magnesium</keyword>
<reference evidence="13" key="2">
    <citation type="submission" date="2022-01" db="EMBL/GenBank/DDBJ databases">
        <authorList>
            <person name="Yamashiro T."/>
            <person name="Shiraishi A."/>
            <person name="Satake H."/>
            <person name="Nakayama K."/>
        </authorList>
    </citation>
    <scope>NUCLEOTIDE SEQUENCE</scope>
</reference>
<dbReference type="InterPro" id="IPR041588">
    <property type="entry name" value="Integrase_H2C2"/>
</dbReference>
<evidence type="ECO:0000259" key="10">
    <source>
        <dbReference type="Pfam" id="PF00078"/>
    </source>
</evidence>
<keyword evidence="6" id="KW-0694">RNA-binding</keyword>
<dbReference type="Proteomes" id="UP001151760">
    <property type="component" value="Unassembled WGS sequence"/>
</dbReference>
<dbReference type="Gene3D" id="4.10.60.10">
    <property type="entry name" value="Zinc finger, CCHC-type"/>
    <property type="match status" value="1"/>
</dbReference>
<keyword evidence="7" id="KW-0229">DNA integration</keyword>
<keyword evidence="2" id="KW-0548">Nucleotidyltransferase</keyword>
<feature type="domain" description="Integrase zinc-binding" evidence="12">
    <location>
        <begin position="590"/>
        <end position="643"/>
    </location>
</feature>
<dbReference type="InterPro" id="IPR000477">
    <property type="entry name" value="RT_dom"/>
</dbReference>
<dbReference type="InterPro" id="IPR043128">
    <property type="entry name" value="Rev_trsase/Diguanyl_cyclase"/>
</dbReference>
<evidence type="ECO:0000256" key="6">
    <source>
        <dbReference type="ARBA" id="ARBA00022884"/>
    </source>
</evidence>
<dbReference type="Gene3D" id="2.40.70.10">
    <property type="entry name" value="Acid Proteases"/>
    <property type="match status" value="1"/>
</dbReference>
<dbReference type="Gene3D" id="3.10.10.10">
    <property type="entry name" value="HIV Type 1 Reverse Transcriptase, subunit A, domain 1"/>
    <property type="match status" value="1"/>
</dbReference>
<feature type="region of interest" description="Disordered" evidence="9">
    <location>
        <begin position="75"/>
        <end position="99"/>
    </location>
</feature>
<dbReference type="SUPFAM" id="SSF50630">
    <property type="entry name" value="Acid proteases"/>
    <property type="match status" value="1"/>
</dbReference>
<reference evidence="13" key="1">
    <citation type="journal article" date="2022" name="Int. J. Mol. Sci.">
        <title>Draft Genome of Tanacetum Coccineum: Genomic Comparison of Closely Related Tanacetum-Family Plants.</title>
        <authorList>
            <person name="Yamashiro T."/>
            <person name="Shiraishi A."/>
            <person name="Nakayama K."/>
            <person name="Satake H."/>
        </authorList>
    </citation>
    <scope>NUCLEOTIDE SEQUENCE</scope>
</reference>
<comment type="caution">
    <text evidence="13">The sequence shown here is derived from an EMBL/GenBank/DDBJ whole genome shotgun (WGS) entry which is preliminary data.</text>
</comment>
<keyword evidence="14" id="KW-1185">Reference proteome</keyword>
<dbReference type="InterPro" id="IPR043502">
    <property type="entry name" value="DNA/RNA_pol_sf"/>
</dbReference>
<dbReference type="GO" id="GO:0003964">
    <property type="term" value="F:RNA-directed DNA polymerase activity"/>
    <property type="evidence" value="ECO:0007669"/>
    <property type="project" value="UniProtKB-KW"/>
</dbReference>
<feature type="domain" description="Reverse transcriptase" evidence="10">
    <location>
        <begin position="393"/>
        <end position="472"/>
    </location>
</feature>
<keyword evidence="4" id="KW-0378">Hydrolase</keyword>
<dbReference type="InterPro" id="IPR001969">
    <property type="entry name" value="Aspartic_peptidase_AS"/>
</dbReference>
<evidence type="ECO:0000256" key="3">
    <source>
        <dbReference type="ARBA" id="ARBA00022722"/>
    </source>
</evidence>
<evidence type="ECO:0000256" key="5">
    <source>
        <dbReference type="ARBA" id="ARBA00022842"/>
    </source>
</evidence>
<dbReference type="CDD" id="cd01647">
    <property type="entry name" value="RT_LTR"/>
    <property type="match status" value="1"/>
</dbReference>
<dbReference type="Pfam" id="PF08284">
    <property type="entry name" value="RVP_2"/>
    <property type="match status" value="1"/>
</dbReference>
<dbReference type="PANTHER" id="PTHR37984:SF5">
    <property type="entry name" value="PROTEIN NYNRIN-LIKE"/>
    <property type="match status" value="1"/>
</dbReference>
<evidence type="ECO:0000256" key="8">
    <source>
        <dbReference type="ARBA" id="ARBA00023268"/>
    </source>
</evidence>
<dbReference type="Pfam" id="PF17921">
    <property type="entry name" value="Integrase_H2C2"/>
    <property type="match status" value="1"/>
</dbReference>
<keyword evidence="8" id="KW-0511">Multifunctional enzyme</keyword>
<evidence type="ECO:0000256" key="4">
    <source>
        <dbReference type="ARBA" id="ARBA00022759"/>
    </source>
</evidence>
<sequence>MVSAGHSAYIDRFHELARLVPRLVTPETKRIKRYIYGLAPRIRGMVIATELLTIQNAILKAEVLTDEVVMNGSLKRTDERRGDGGESSKEGNVKGDNKRARTGKVFATITNPVRKEYTGLAPKCTNCYFHHNPETPCRTCTNYNRLGHFARDYRAGPRMVNPLNARNPRAARGACYECGGTDHYKLACLRLNRAPGQGGNCPNQTMAIEGGQGRGNNGNQACERAFVMGAEEACQDSYIVTGMFSLNNHYATMLFDSGADYSFVSTTFLPLLDIEPSSLDFSYEIEIASEQVVKINKVIHDCKLEIKGHTFDIDQISFGHRSFDGIWRTNRREGETSYECKSRGAETERHRHRLKLLRAMLVEKSPYRLAPTKMEELSNQLKELQDKGFIRPKLNKLTIKNRYPLPRIDDLFDQLQGSRYFSKIDLRSGYHQLRVHEDDIPKNAFRTRYRHFEFTVMPFVLTNAPAFLGHVVNSNGIHVDPSKIEVVKNWEAPKSPTEKHKKYVWGDEQEVSFQALKDNLCNAPVLVLLDGPEDFVVYCDASCQGLGCVLMQMGKVIAYASRQLNIHEKNYTAHDLELDQIGVALTGGVRTLIMDEAHKSRYSVHPGADKMYYDLRDMYWWPGMKKDIALYVSKCLTCSKVKAEHQRPFSLLQQLEIPE</sequence>
<dbReference type="InterPro" id="IPR050951">
    <property type="entry name" value="Retrovirus_Pol_polyprotein"/>
</dbReference>
<evidence type="ECO:0000256" key="9">
    <source>
        <dbReference type="SAM" id="MobiDB-lite"/>
    </source>
</evidence>
<dbReference type="SUPFAM" id="SSF56672">
    <property type="entry name" value="DNA/RNA polymerases"/>
    <property type="match status" value="1"/>
</dbReference>
<proteinExistence type="predicted"/>
<dbReference type="PROSITE" id="PS00141">
    <property type="entry name" value="ASP_PROTEASE"/>
    <property type="match status" value="1"/>
</dbReference>
<dbReference type="EMBL" id="BQNB010021009">
    <property type="protein sequence ID" value="GJU01918.1"/>
    <property type="molecule type" value="Genomic_DNA"/>
</dbReference>
<accession>A0ABQ5IRL0</accession>
<organism evidence="13 14">
    <name type="scientific">Tanacetum coccineum</name>
    <dbReference type="NCBI Taxonomy" id="301880"/>
    <lineage>
        <taxon>Eukaryota</taxon>
        <taxon>Viridiplantae</taxon>
        <taxon>Streptophyta</taxon>
        <taxon>Embryophyta</taxon>
        <taxon>Tracheophyta</taxon>
        <taxon>Spermatophyta</taxon>
        <taxon>Magnoliopsida</taxon>
        <taxon>eudicotyledons</taxon>
        <taxon>Gunneridae</taxon>
        <taxon>Pentapetalae</taxon>
        <taxon>asterids</taxon>
        <taxon>campanulids</taxon>
        <taxon>Asterales</taxon>
        <taxon>Asteraceae</taxon>
        <taxon>Asteroideae</taxon>
        <taxon>Anthemideae</taxon>
        <taxon>Anthemidinae</taxon>
        <taxon>Tanacetum</taxon>
    </lineage>
</organism>
<dbReference type="Gene3D" id="3.30.70.270">
    <property type="match status" value="1"/>
</dbReference>